<dbReference type="PROSITE" id="PS51903">
    <property type="entry name" value="CLP_R"/>
    <property type="match status" value="1"/>
</dbReference>
<keyword evidence="3" id="KW-0378">Hydrolase</keyword>
<name>A0ABV8LTF8_9ACTN</name>
<evidence type="ECO:0000256" key="1">
    <source>
        <dbReference type="PROSITE-ProRule" id="PRU01251"/>
    </source>
</evidence>
<keyword evidence="1" id="KW-0677">Repeat</keyword>
<dbReference type="RefSeq" id="WP_253763877.1">
    <property type="nucleotide sequence ID" value="NZ_JAMZDZ010000001.1"/>
</dbReference>
<proteinExistence type="predicted"/>
<reference evidence="4" key="1">
    <citation type="journal article" date="2019" name="Int. J. Syst. Evol. Microbiol.">
        <title>The Global Catalogue of Microorganisms (GCM) 10K type strain sequencing project: providing services to taxonomists for standard genome sequencing and annotation.</title>
        <authorList>
            <consortium name="The Broad Institute Genomics Platform"/>
            <consortium name="The Broad Institute Genome Sequencing Center for Infectious Disease"/>
            <person name="Wu L."/>
            <person name="Ma J."/>
        </authorList>
    </citation>
    <scope>NUCLEOTIDE SEQUENCE [LARGE SCALE GENOMIC DNA]</scope>
    <source>
        <strain evidence="4">CGMCC 4.7289</strain>
    </source>
</reference>
<dbReference type="EMBL" id="JBHSAY010000015">
    <property type="protein sequence ID" value="MFC4134355.1"/>
    <property type="molecule type" value="Genomic_DNA"/>
</dbReference>
<dbReference type="Gene3D" id="1.10.1780.10">
    <property type="entry name" value="Clp, N-terminal domain"/>
    <property type="match status" value="1"/>
</dbReference>
<gene>
    <name evidence="3" type="ORF">ACFOZ4_27405</name>
</gene>
<evidence type="ECO:0000313" key="3">
    <source>
        <dbReference type="EMBL" id="MFC4134355.1"/>
    </source>
</evidence>
<evidence type="ECO:0000259" key="2">
    <source>
        <dbReference type="PROSITE" id="PS51903"/>
    </source>
</evidence>
<dbReference type="Pfam" id="PF02861">
    <property type="entry name" value="Clp_N"/>
    <property type="match status" value="1"/>
</dbReference>
<dbReference type="GO" id="GO:0008233">
    <property type="term" value="F:peptidase activity"/>
    <property type="evidence" value="ECO:0007669"/>
    <property type="project" value="UniProtKB-KW"/>
</dbReference>
<dbReference type="GO" id="GO:0006508">
    <property type="term" value="P:proteolysis"/>
    <property type="evidence" value="ECO:0007669"/>
    <property type="project" value="UniProtKB-KW"/>
</dbReference>
<organism evidence="3 4">
    <name type="scientific">Hamadaea flava</name>
    <dbReference type="NCBI Taxonomy" id="1742688"/>
    <lineage>
        <taxon>Bacteria</taxon>
        <taxon>Bacillati</taxon>
        <taxon>Actinomycetota</taxon>
        <taxon>Actinomycetes</taxon>
        <taxon>Micromonosporales</taxon>
        <taxon>Micromonosporaceae</taxon>
        <taxon>Hamadaea</taxon>
    </lineage>
</organism>
<evidence type="ECO:0000313" key="4">
    <source>
        <dbReference type="Proteomes" id="UP001595816"/>
    </source>
</evidence>
<dbReference type="InterPro" id="IPR004176">
    <property type="entry name" value="Clp_R_N"/>
</dbReference>
<dbReference type="SUPFAM" id="SSF81923">
    <property type="entry name" value="Double Clp-N motif"/>
    <property type="match status" value="1"/>
</dbReference>
<comment type="caution">
    <text evidence="3">The sequence shown here is derived from an EMBL/GenBank/DDBJ whole genome shotgun (WGS) entry which is preliminary data.</text>
</comment>
<accession>A0ABV8LTF8</accession>
<dbReference type="InterPro" id="IPR036628">
    <property type="entry name" value="Clp_N_dom_sf"/>
</dbReference>
<keyword evidence="4" id="KW-1185">Reference proteome</keyword>
<feature type="domain" description="Clp R" evidence="2">
    <location>
        <begin position="1"/>
        <end position="108"/>
    </location>
</feature>
<dbReference type="Proteomes" id="UP001595816">
    <property type="component" value="Unassembled WGS sequence"/>
</dbReference>
<sequence length="108" mass="11622">MIRRNGLDAQALEAIGIDLAAVRDKLEATFGPGVLDEPGPVRGRVGFGPAGKKVLELSLREAIRRKDDHIGDGHLLLALIREGGPAVDVLRWARIDPEALRDEVDAAL</sequence>
<protein>
    <submittedName>
        <fullName evidence="3">Clp protease N-terminal domain-containing protein</fullName>
    </submittedName>
</protein>
<keyword evidence="3" id="KW-0645">Protease</keyword>